<evidence type="ECO:0000313" key="2">
    <source>
        <dbReference type="Proteomes" id="UP000654279"/>
    </source>
</evidence>
<dbReference type="EMBL" id="JACRSO010000002">
    <property type="protein sequence ID" value="MBC8528973.1"/>
    <property type="molecule type" value="Genomic_DNA"/>
</dbReference>
<evidence type="ECO:0000313" key="1">
    <source>
        <dbReference type="EMBL" id="MBC8528973.1"/>
    </source>
</evidence>
<comment type="caution">
    <text evidence="1">The sequence shown here is derived from an EMBL/GenBank/DDBJ whole genome shotgun (WGS) entry which is preliminary data.</text>
</comment>
<organism evidence="1 2">
    <name type="scientific">Luoshenia tenuis</name>
    <dbReference type="NCBI Taxonomy" id="2763654"/>
    <lineage>
        <taxon>Bacteria</taxon>
        <taxon>Bacillati</taxon>
        <taxon>Bacillota</taxon>
        <taxon>Clostridia</taxon>
        <taxon>Christensenellales</taxon>
        <taxon>Christensenellaceae</taxon>
        <taxon>Luoshenia</taxon>
    </lineage>
</organism>
<dbReference type="RefSeq" id="WP_249284894.1">
    <property type="nucleotide sequence ID" value="NZ_JACRSO010000002.1"/>
</dbReference>
<protein>
    <submittedName>
        <fullName evidence="1">Uncharacterized protein</fullName>
    </submittedName>
</protein>
<proteinExistence type="predicted"/>
<keyword evidence="2" id="KW-1185">Reference proteome</keyword>
<gene>
    <name evidence="1" type="ORF">H8699_06000</name>
</gene>
<dbReference type="Proteomes" id="UP000654279">
    <property type="component" value="Unassembled WGS sequence"/>
</dbReference>
<dbReference type="AlphaFoldDB" id="A0A926D0H3"/>
<reference evidence="1" key="1">
    <citation type="submission" date="2020-08" db="EMBL/GenBank/DDBJ databases">
        <title>Genome public.</title>
        <authorList>
            <person name="Liu C."/>
            <person name="Sun Q."/>
        </authorList>
    </citation>
    <scope>NUCLEOTIDE SEQUENCE</scope>
    <source>
        <strain evidence="1">NSJ-44</strain>
    </source>
</reference>
<accession>A0A926D0H3</accession>
<sequence length="131" mass="14828">MNTVHEDTLAAQIIKFHHRTERTQDNFSIEIDISASSLNRFEEECNAASLVTPEGQKDGFSFNIFSTDAPLADESALAHNLATHLFTCNLQQLLALPAPYRSLVVRLFEYMLVALSREEGFTYSTKPFFPR</sequence>
<name>A0A926D0H3_9FIRM</name>